<dbReference type="EMBL" id="CP069030">
    <property type="protein sequence ID" value="QRC98005.1"/>
    <property type="molecule type" value="Genomic_DNA"/>
</dbReference>
<protein>
    <submittedName>
        <fullName evidence="1">Uncharacterized protein</fullName>
    </submittedName>
</protein>
<dbReference type="AlphaFoldDB" id="A0A7U2F3H5"/>
<organism evidence="1 2">
    <name type="scientific">Phaeosphaeria nodorum (strain SN15 / ATCC MYA-4574 / FGSC 10173)</name>
    <name type="common">Glume blotch fungus</name>
    <name type="synonym">Parastagonospora nodorum</name>
    <dbReference type="NCBI Taxonomy" id="321614"/>
    <lineage>
        <taxon>Eukaryota</taxon>
        <taxon>Fungi</taxon>
        <taxon>Dikarya</taxon>
        <taxon>Ascomycota</taxon>
        <taxon>Pezizomycotina</taxon>
        <taxon>Dothideomycetes</taxon>
        <taxon>Pleosporomycetidae</taxon>
        <taxon>Pleosporales</taxon>
        <taxon>Pleosporineae</taxon>
        <taxon>Phaeosphaeriaceae</taxon>
        <taxon>Parastagonospora</taxon>
    </lineage>
</organism>
<evidence type="ECO:0000313" key="2">
    <source>
        <dbReference type="Proteomes" id="UP000663193"/>
    </source>
</evidence>
<sequence>MQIDTGVTSVLHVHRKFVAADRVCLPFDCGAAQRLKYKVSSCLLFENHQRSASFLDLGLYSRSPSSLRVAHRLQTIAHCPRRSCISTHHVSAHSY</sequence>
<name>A0A7U2F3H5_PHANO</name>
<reference evidence="2" key="1">
    <citation type="journal article" date="2021" name="BMC Genomics">
        <title>Chromosome-level genome assembly and manually-curated proteome of model necrotroph Parastagonospora nodorum Sn15 reveals a genome-wide trove of candidate effector homologs, and redundancy of virulence-related functions within an accessory chromosome.</title>
        <authorList>
            <person name="Bertazzoni S."/>
            <person name="Jones D.A.B."/>
            <person name="Phan H.T."/>
            <person name="Tan K.-C."/>
            <person name="Hane J.K."/>
        </authorList>
    </citation>
    <scope>NUCLEOTIDE SEQUENCE [LARGE SCALE GENOMIC DNA]</scope>
    <source>
        <strain evidence="2">SN15 / ATCC MYA-4574 / FGSC 10173)</strain>
    </source>
</reference>
<dbReference type="Proteomes" id="UP000663193">
    <property type="component" value="Chromosome 8"/>
</dbReference>
<keyword evidence="2" id="KW-1185">Reference proteome</keyword>
<proteinExistence type="predicted"/>
<dbReference type="VEuPathDB" id="FungiDB:JI435_302890"/>
<accession>A0A7U2F3H5</accession>
<gene>
    <name evidence="1" type="ORF">JI435_302890</name>
</gene>
<evidence type="ECO:0000313" key="1">
    <source>
        <dbReference type="EMBL" id="QRC98005.1"/>
    </source>
</evidence>